<evidence type="ECO:0000259" key="5">
    <source>
        <dbReference type="PROSITE" id="PS51795"/>
    </source>
</evidence>
<keyword evidence="3" id="KW-0862">Zinc</keyword>
<proteinExistence type="inferred from homology"/>
<dbReference type="PANTHER" id="PTHR47208:SF1">
    <property type="entry name" value="OS02G0174800 PROTEIN"/>
    <property type="match status" value="1"/>
</dbReference>
<evidence type="ECO:0000256" key="4">
    <source>
        <dbReference type="PROSITE-ProRule" id="PRU01131"/>
    </source>
</evidence>
<dbReference type="PROSITE" id="PS51795">
    <property type="entry name" value="ZF_FLZ"/>
    <property type="match status" value="1"/>
</dbReference>
<evidence type="ECO:0000313" key="6">
    <source>
        <dbReference type="Proteomes" id="UP001652660"/>
    </source>
</evidence>
<feature type="zinc finger region" description="FLZ-type" evidence="4">
    <location>
        <begin position="203"/>
        <end position="246"/>
    </location>
</feature>
<name>A0A6P6SIL7_COFAR</name>
<gene>
    <name evidence="7" type="primary">LOC113691821</name>
</gene>
<organism evidence="6 7">
    <name type="scientific">Coffea arabica</name>
    <name type="common">Arabian coffee</name>
    <dbReference type="NCBI Taxonomy" id="13443"/>
    <lineage>
        <taxon>Eukaryota</taxon>
        <taxon>Viridiplantae</taxon>
        <taxon>Streptophyta</taxon>
        <taxon>Embryophyta</taxon>
        <taxon>Tracheophyta</taxon>
        <taxon>Spermatophyta</taxon>
        <taxon>Magnoliopsida</taxon>
        <taxon>eudicotyledons</taxon>
        <taxon>Gunneridae</taxon>
        <taxon>Pentapetalae</taxon>
        <taxon>asterids</taxon>
        <taxon>lamiids</taxon>
        <taxon>Gentianales</taxon>
        <taxon>Rubiaceae</taxon>
        <taxon>Ixoroideae</taxon>
        <taxon>Gardenieae complex</taxon>
        <taxon>Bertiereae - Coffeeae clade</taxon>
        <taxon>Coffeeae</taxon>
        <taxon>Coffea</taxon>
    </lineage>
</organism>
<keyword evidence="3" id="KW-0863">Zinc-finger</keyword>
<dbReference type="AlphaFoldDB" id="A0A6P6SIL7"/>
<dbReference type="InterPro" id="IPR007650">
    <property type="entry name" value="Zf-FLZ_dom"/>
</dbReference>
<dbReference type="GO" id="GO:0008270">
    <property type="term" value="F:zinc ion binding"/>
    <property type="evidence" value="ECO:0007669"/>
    <property type="project" value="UniProtKB-KW"/>
</dbReference>
<dbReference type="InterPro" id="IPR044604">
    <property type="entry name" value="FLZ12/13/14"/>
</dbReference>
<reference evidence="7" key="2">
    <citation type="submission" date="2025-08" db="UniProtKB">
        <authorList>
            <consortium name="RefSeq"/>
        </authorList>
    </citation>
    <scope>IDENTIFICATION</scope>
    <source>
        <tissue evidence="7">Leaves</tissue>
    </source>
</reference>
<evidence type="ECO:0000256" key="1">
    <source>
        <dbReference type="ARBA" id="ARBA00009374"/>
    </source>
</evidence>
<dbReference type="GeneID" id="113691821"/>
<evidence type="ECO:0000313" key="7">
    <source>
        <dbReference type="RefSeq" id="XP_027065923.1"/>
    </source>
</evidence>
<dbReference type="RefSeq" id="XP_027065923.1">
    <property type="nucleotide sequence ID" value="XM_027210122.2"/>
</dbReference>
<protein>
    <recommendedName>
        <fullName evidence="5">FLZ-type domain-containing protein</fullName>
    </recommendedName>
</protein>
<sequence>MANNVKNTKTKKLSINLSLFTFSSSETPTTKLPVKSPRNFEEPNGVVGLGILAALKDEYCSQDPFFKRAAILAISPRSLSNPISILSNKKFTSLSSAKSSSDKSTTINTGGVTKRRLSIEEMELCEEYTCVISHVGDNQIKKKEYFDDGGFLRNRNSTDAIISNAENISNASIGHWVSSEVVSASSAVSHAGEVPVAAFPYAEFLNSCFLCKKQLHGLDIFMYRGEKAFCSAECRYQQISIDEHKEKCVSGTVKPLEYSASPCSGPMQFFAGVAAA</sequence>
<accession>A0A6P6SIL7</accession>
<keyword evidence="2" id="KW-0479">Metal-binding</keyword>
<reference evidence="6" key="1">
    <citation type="journal article" date="2025" name="Foods">
        <title>Unveiling the Microbial Signatures of Arabica Coffee Cherries: Insights into Ripeness Specific Diversity, Functional Traits, and Implications for Quality and Safety.</title>
        <authorList>
            <consortium name="RefSeq"/>
            <person name="Tenea G.N."/>
            <person name="Cifuentes V."/>
            <person name="Reyes P."/>
            <person name="Cevallos-Vallejos M."/>
        </authorList>
    </citation>
    <scope>NUCLEOTIDE SEQUENCE [LARGE SCALE GENOMIC DNA]</scope>
</reference>
<feature type="domain" description="FLZ-type" evidence="5">
    <location>
        <begin position="203"/>
        <end position="246"/>
    </location>
</feature>
<evidence type="ECO:0000256" key="2">
    <source>
        <dbReference type="ARBA" id="ARBA00022723"/>
    </source>
</evidence>
<dbReference type="OrthoDB" id="828272at2759"/>
<evidence type="ECO:0000256" key="3">
    <source>
        <dbReference type="ARBA" id="ARBA00022771"/>
    </source>
</evidence>
<dbReference type="Proteomes" id="UP001652660">
    <property type="component" value="Chromosome 6c"/>
</dbReference>
<dbReference type="Pfam" id="PF04570">
    <property type="entry name" value="zf-FLZ"/>
    <property type="match status" value="1"/>
</dbReference>
<keyword evidence="6" id="KW-1185">Reference proteome</keyword>
<dbReference type="PANTHER" id="PTHR47208">
    <property type="entry name" value="OS02G0174800 PROTEIN"/>
    <property type="match status" value="1"/>
</dbReference>
<comment type="similarity">
    <text evidence="1">Belongs to the FLZ family.</text>
</comment>